<name>A0ABU0PHK7_9MICC</name>
<feature type="transmembrane region" description="Helical" evidence="1">
    <location>
        <begin position="201"/>
        <end position="219"/>
    </location>
</feature>
<evidence type="ECO:0000313" key="4">
    <source>
        <dbReference type="Proteomes" id="UP001236806"/>
    </source>
</evidence>
<feature type="transmembrane region" description="Helical" evidence="1">
    <location>
        <begin position="96"/>
        <end position="117"/>
    </location>
</feature>
<dbReference type="EMBL" id="JAUSXB010000001">
    <property type="protein sequence ID" value="MDQ0673445.1"/>
    <property type="molecule type" value="Genomic_DNA"/>
</dbReference>
<dbReference type="PANTHER" id="PTHR23028">
    <property type="entry name" value="ACETYLTRANSFERASE"/>
    <property type="match status" value="1"/>
</dbReference>
<feature type="transmembrane region" description="Helical" evidence="1">
    <location>
        <begin position="23"/>
        <end position="48"/>
    </location>
</feature>
<comment type="caution">
    <text evidence="3">The sequence shown here is derived from an EMBL/GenBank/DDBJ whole genome shotgun (WGS) entry which is preliminary data.</text>
</comment>
<feature type="transmembrane region" description="Helical" evidence="1">
    <location>
        <begin position="175"/>
        <end position="195"/>
    </location>
</feature>
<keyword evidence="1" id="KW-0472">Membrane</keyword>
<dbReference type="InterPro" id="IPR050879">
    <property type="entry name" value="Acyltransferase_3"/>
</dbReference>
<feature type="transmembrane region" description="Helical" evidence="1">
    <location>
        <begin position="290"/>
        <end position="313"/>
    </location>
</feature>
<proteinExistence type="predicted"/>
<feature type="domain" description="Acyltransferase 3" evidence="2">
    <location>
        <begin position="21"/>
        <end position="341"/>
    </location>
</feature>
<accession>A0ABU0PHK7</accession>
<keyword evidence="4" id="KW-1185">Reference proteome</keyword>
<sequence>MPSPQPSPSVSALARPRLLLLDCLRLAAALGVVAYHYTAVFGQLFWGAPSHEIFPRLSGITAYGALGVQLFFIISGFVILMSAYGRSVGQFTASRLSRLFPAYWTAVVLAALLLLVISPSEMNMVTWTDALVNLTMLQQSIGVSSLDGVFWTLWIELLFYVTIALFLWRGMTQWRLLAFIFLWPFLGMLSIQSGAGILKTLLIPEYSPLFAVGMGLYLIHAHGHDIVRWLAVAVNVVLGCHQTAATFLPAMSQSTGQELSPGVGWLVILSFVAVVSLITTTSLRYSGWRWMSIAGSLTYPLYLVHEMWGWWIIKSLHTTIGTWPSVTVATGTTILMAWLIHRLIERRFAKGLNKRLLRSLTSGSHPADRPDNRSDAAATVTVFR</sequence>
<keyword evidence="1" id="KW-1133">Transmembrane helix</keyword>
<gene>
    <name evidence="3" type="ORF">QFZ36_001006</name>
</gene>
<protein>
    <submittedName>
        <fullName evidence="3">Peptidoglycan/LPS O-acetylase OafA/YrhL</fullName>
    </submittedName>
</protein>
<keyword evidence="1" id="KW-0812">Transmembrane</keyword>
<evidence type="ECO:0000256" key="1">
    <source>
        <dbReference type="SAM" id="Phobius"/>
    </source>
</evidence>
<dbReference type="RefSeq" id="WP_306634406.1">
    <property type="nucleotide sequence ID" value="NZ_JAUSXB010000001.1"/>
</dbReference>
<reference evidence="3 4" key="1">
    <citation type="submission" date="2023-07" db="EMBL/GenBank/DDBJ databases">
        <title>Comparative genomics of wheat-associated soil bacteria to identify genetic determinants of phenazine resistance.</title>
        <authorList>
            <person name="Mouncey N."/>
        </authorList>
    </citation>
    <scope>NUCLEOTIDE SEQUENCE [LARGE SCALE GENOMIC DNA]</scope>
    <source>
        <strain evidence="3 4">W1I3</strain>
    </source>
</reference>
<feature type="transmembrane region" description="Helical" evidence="1">
    <location>
        <begin position="226"/>
        <end position="251"/>
    </location>
</feature>
<dbReference type="PANTHER" id="PTHR23028:SF53">
    <property type="entry name" value="ACYL_TRANSF_3 DOMAIN-CONTAINING PROTEIN"/>
    <property type="match status" value="1"/>
</dbReference>
<evidence type="ECO:0000313" key="3">
    <source>
        <dbReference type="EMBL" id="MDQ0673445.1"/>
    </source>
</evidence>
<feature type="transmembrane region" description="Helical" evidence="1">
    <location>
        <begin position="60"/>
        <end position="84"/>
    </location>
</feature>
<dbReference type="Proteomes" id="UP001236806">
    <property type="component" value="Unassembled WGS sequence"/>
</dbReference>
<feature type="transmembrane region" description="Helical" evidence="1">
    <location>
        <begin position="263"/>
        <end position="283"/>
    </location>
</feature>
<dbReference type="InterPro" id="IPR002656">
    <property type="entry name" value="Acyl_transf_3_dom"/>
</dbReference>
<evidence type="ECO:0000259" key="2">
    <source>
        <dbReference type="Pfam" id="PF01757"/>
    </source>
</evidence>
<feature type="transmembrane region" description="Helical" evidence="1">
    <location>
        <begin position="149"/>
        <end position="168"/>
    </location>
</feature>
<organism evidence="3 4">
    <name type="scientific">Pseudarthrobacter siccitolerans</name>
    <dbReference type="NCBI Taxonomy" id="861266"/>
    <lineage>
        <taxon>Bacteria</taxon>
        <taxon>Bacillati</taxon>
        <taxon>Actinomycetota</taxon>
        <taxon>Actinomycetes</taxon>
        <taxon>Micrococcales</taxon>
        <taxon>Micrococcaceae</taxon>
        <taxon>Pseudarthrobacter</taxon>
    </lineage>
</organism>
<dbReference type="Pfam" id="PF01757">
    <property type="entry name" value="Acyl_transf_3"/>
    <property type="match status" value="1"/>
</dbReference>
<feature type="transmembrane region" description="Helical" evidence="1">
    <location>
        <begin position="325"/>
        <end position="344"/>
    </location>
</feature>